<name>A0A2T9K1Q7_9CAUL</name>
<accession>A0A2T9K1Q7</accession>
<comment type="caution">
    <text evidence="2">The sequence shown here is derived from an EMBL/GenBank/DDBJ whole genome shotgun (WGS) entry which is preliminary data.</text>
</comment>
<dbReference type="EMBL" id="QDKQ01000038">
    <property type="protein sequence ID" value="PVM89880.1"/>
    <property type="molecule type" value="Genomic_DNA"/>
</dbReference>
<organism evidence="2 3">
    <name type="scientific">Caulobacter endophyticus</name>
    <dbReference type="NCBI Taxonomy" id="2172652"/>
    <lineage>
        <taxon>Bacteria</taxon>
        <taxon>Pseudomonadati</taxon>
        <taxon>Pseudomonadota</taxon>
        <taxon>Alphaproteobacteria</taxon>
        <taxon>Caulobacterales</taxon>
        <taxon>Caulobacteraceae</taxon>
        <taxon>Caulobacter</taxon>
    </lineage>
</organism>
<feature type="compositionally biased region" description="Polar residues" evidence="1">
    <location>
        <begin position="81"/>
        <end position="92"/>
    </location>
</feature>
<evidence type="ECO:0000256" key="1">
    <source>
        <dbReference type="SAM" id="MobiDB-lite"/>
    </source>
</evidence>
<proteinExistence type="predicted"/>
<dbReference type="Proteomes" id="UP000245073">
    <property type="component" value="Unassembled WGS sequence"/>
</dbReference>
<evidence type="ECO:0000313" key="3">
    <source>
        <dbReference type="Proteomes" id="UP000245073"/>
    </source>
</evidence>
<gene>
    <name evidence="2" type="ORF">DDF67_11395</name>
</gene>
<protein>
    <submittedName>
        <fullName evidence="2">Uncharacterized protein</fullName>
    </submittedName>
</protein>
<dbReference type="AlphaFoldDB" id="A0A2T9K1Q7"/>
<keyword evidence="3" id="KW-1185">Reference proteome</keyword>
<sequence>MRSVLPHASNPFPLSRSATAPPSGGAFDWRGAGQDPPPLGEVARRAGGGPFSAAATSESHHPLPHRSLRDATGLRLPPNHPTSSPQASPEPP</sequence>
<feature type="region of interest" description="Disordered" evidence="1">
    <location>
        <begin position="1"/>
        <end position="92"/>
    </location>
</feature>
<evidence type="ECO:0000313" key="2">
    <source>
        <dbReference type="EMBL" id="PVM89880.1"/>
    </source>
</evidence>
<reference evidence="2 3" key="1">
    <citation type="submission" date="2018-04" db="EMBL/GenBank/DDBJ databases">
        <title>The genome sequence of Caulobacter sp. 744.</title>
        <authorList>
            <person name="Gao J."/>
            <person name="Sun J."/>
        </authorList>
    </citation>
    <scope>NUCLEOTIDE SEQUENCE [LARGE SCALE GENOMIC DNA]</scope>
    <source>
        <strain evidence="2 3">774</strain>
    </source>
</reference>